<dbReference type="Gene3D" id="3.40.50.2300">
    <property type="match status" value="1"/>
</dbReference>
<dbReference type="Proteomes" id="UP001139311">
    <property type="component" value="Unassembled WGS sequence"/>
</dbReference>
<dbReference type="SMART" id="SM00448">
    <property type="entry name" value="REC"/>
    <property type="match status" value="1"/>
</dbReference>
<dbReference type="PROSITE" id="PS50110">
    <property type="entry name" value="RESPONSE_REGULATORY"/>
    <property type="match status" value="1"/>
</dbReference>
<evidence type="ECO:0000313" key="3">
    <source>
        <dbReference type="EMBL" id="MCB4821908.1"/>
    </source>
</evidence>
<accession>A0A9X1IEM5</accession>
<dbReference type="SUPFAM" id="SSF52172">
    <property type="entry name" value="CheY-like"/>
    <property type="match status" value="1"/>
</dbReference>
<dbReference type="GO" id="GO:0000160">
    <property type="term" value="P:phosphorelay signal transduction system"/>
    <property type="evidence" value="ECO:0007669"/>
    <property type="project" value="InterPro"/>
</dbReference>
<organism evidence="3 4">
    <name type="scientific">Roseicella aerolata</name>
    <dbReference type="NCBI Taxonomy" id="2883479"/>
    <lineage>
        <taxon>Bacteria</taxon>
        <taxon>Pseudomonadati</taxon>
        <taxon>Pseudomonadota</taxon>
        <taxon>Alphaproteobacteria</taxon>
        <taxon>Acetobacterales</taxon>
        <taxon>Roseomonadaceae</taxon>
        <taxon>Roseicella</taxon>
    </lineage>
</organism>
<protein>
    <submittedName>
        <fullName evidence="3">Response regulator</fullName>
    </submittedName>
</protein>
<feature type="modified residue" description="4-aspartylphosphate" evidence="1">
    <location>
        <position position="60"/>
    </location>
</feature>
<dbReference type="RefSeq" id="WP_226607359.1">
    <property type="nucleotide sequence ID" value="NZ_JAJAQI010000011.1"/>
</dbReference>
<evidence type="ECO:0000313" key="4">
    <source>
        <dbReference type="Proteomes" id="UP001139311"/>
    </source>
</evidence>
<gene>
    <name evidence="3" type="ORF">LHA35_09205</name>
</gene>
<evidence type="ECO:0000259" key="2">
    <source>
        <dbReference type="PROSITE" id="PS50110"/>
    </source>
</evidence>
<keyword evidence="1" id="KW-0597">Phosphoprotein</keyword>
<dbReference type="InterPro" id="IPR011006">
    <property type="entry name" value="CheY-like_superfamily"/>
</dbReference>
<name>A0A9X1IEM5_9PROT</name>
<comment type="caution">
    <text evidence="3">The sequence shown here is derived from an EMBL/GenBank/DDBJ whole genome shotgun (WGS) entry which is preliminary data.</text>
</comment>
<dbReference type="EMBL" id="JAJAQI010000011">
    <property type="protein sequence ID" value="MCB4821908.1"/>
    <property type="molecule type" value="Genomic_DNA"/>
</dbReference>
<dbReference type="AlphaFoldDB" id="A0A9X1IEM5"/>
<evidence type="ECO:0000256" key="1">
    <source>
        <dbReference type="PROSITE-ProRule" id="PRU00169"/>
    </source>
</evidence>
<sequence length="124" mass="12631">MPGAWRVLVVEDEAIVAMLIEDELLEAGAEVIGPAISVGEALQRIEAARGDGGLSAAVLDINLAGEAVMPVADRLAMLGVPFLFVTGYDGACARGGHAAAPMLHKPFNPEELLAALGMLAPASG</sequence>
<dbReference type="InterPro" id="IPR001789">
    <property type="entry name" value="Sig_transdc_resp-reg_receiver"/>
</dbReference>
<feature type="domain" description="Response regulatory" evidence="2">
    <location>
        <begin position="6"/>
        <end position="120"/>
    </location>
</feature>
<proteinExistence type="predicted"/>
<keyword evidence="4" id="KW-1185">Reference proteome</keyword>
<reference evidence="3" key="1">
    <citation type="submission" date="2021-10" db="EMBL/GenBank/DDBJ databases">
        <title>Roseicella aerolatum sp. nov., isolated from aerosols of e-waste dismantling site.</title>
        <authorList>
            <person name="Qin T."/>
        </authorList>
    </citation>
    <scope>NUCLEOTIDE SEQUENCE</scope>
    <source>
        <strain evidence="3">GB24</strain>
    </source>
</reference>